<feature type="compositionally biased region" description="Polar residues" evidence="2">
    <location>
        <begin position="27"/>
        <end position="36"/>
    </location>
</feature>
<evidence type="ECO:0000256" key="2">
    <source>
        <dbReference type="SAM" id="MobiDB-lite"/>
    </source>
</evidence>
<reference evidence="4" key="1">
    <citation type="submission" date="2023-06" db="EMBL/GenBank/DDBJ databases">
        <title>Survivors Of The Sea: Transcriptome response of Skeletonema marinoi to long-term dormancy.</title>
        <authorList>
            <person name="Pinder M.I.M."/>
            <person name="Kourtchenko O."/>
            <person name="Robertson E.K."/>
            <person name="Larsson T."/>
            <person name="Maumus F."/>
            <person name="Osuna-Cruz C.M."/>
            <person name="Vancaester E."/>
            <person name="Stenow R."/>
            <person name="Vandepoele K."/>
            <person name="Ploug H."/>
            <person name="Bruchert V."/>
            <person name="Godhe A."/>
            <person name="Topel M."/>
        </authorList>
    </citation>
    <scope>NUCLEOTIDE SEQUENCE</scope>
    <source>
        <strain evidence="4">R05AC</strain>
    </source>
</reference>
<dbReference type="SUPFAM" id="SSF46934">
    <property type="entry name" value="UBA-like"/>
    <property type="match status" value="1"/>
</dbReference>
<dbReference type="InterPro" id="IPR015940">
    <property type="entry name" value="UBA"/>
</dbReference>
<accession>A0AAD8Y8S2</accession>
<protein>
    <recommendedName>
        <fullName evidence="3">UBA domain-containing protein</fullName>
    </recommendedName>
</protein>
<name>A0AAD8Y8S2_9STRA</name>
<evidence type="ECO:0000256" key="1">
    <source>
        <dbReference type="SAM" id="Coils"/>
    </source>
</evidence>
<feature type="coiled-coil region" evidence="1">
    <location>
        <begin position="91"/>
        <end position="118"/>
    </location>
</feature>
<feature type="compositionally biased region" description="Low complexity" evidence="2">
    <location>
        <begin position="2063"/>
        <end position="2086"/>
    </location>
</feature>
<dbReference type="InterPro" id="IPR009060">
    <property type="entry name" value="UBA-like_sf"/>
</dbReference>
<feature type="compositionally biased region" description="Basic and acidic residues" evidence="2">
    <location>
        <begin position="146"/>
        <end position="178"/>
    </location>
</feature>
<feature type="compositionally biased region" description="Polar residues" evidence="2">
    <location>
        <begin position="2125"/>
        <end position="2134"/>
    </location>
</feature>
<gene>
    <name evidence="4" type="ORF">QTG54_007482</name>
</gene>
<dbReference type="Pfam" id="PF22562">
    <property type="entry name" value="UBA_7"/>
    <property type="match status" value="1"/>
</dbReference>
<feature type="region of interest" description="Disordered" evidence="2">
    <location>
        <begin position="2050"/>
        <end position="2110"/>
    </location>
</feature>
<dbReference type="Proteomes" id="UP001224775">
    <property type="component" value="Unassembled WGS sequence"/>
</dbReference>
<proteinExistence type="predicted"/>
<comment type="caution">
    <text evidence="4">The sequence shown here is derived from an EMBL/GenBank/DDBJ whole genome shotgun (WGS) entry which is preliminary data.</text>
</comment>
<sequence length="2205" mass="243290">MVATETTVDAKAAYVLVDADVITKMESSNTDEQSGNDGIDLASKYSIPLNSSPSMKKPRGAATATDDDTVELTTLEQWYEFYAVRYPSEGYLERQDQLRQLEQEKQRQNELIEREKRKQQGGWLSRLFFGGGGGSDDQETGNATQKKQDNDNDFGNKDFIDENNCERGESGNNNHDDGMCGTTSSLDTNAITKEALAFHRFHLVSERRALCTKDHNGRDNQWHVVLPIRNCVGMDEDYVENEQRSTYCIVGYGKIAEFPSLPSSSDDGEQLSNGGAKITLTSDRGALCQFVKDRNHDSLSDLRHTRAAFVSPDCLVVSWGRGDGFVVIYRRVQQQGGVNNRGNKNERNLQVGWNAVAVIAPTDEVANEGLNSMTPSPYASGDNEQREVASLFESGPLRVTDLTPMIVKNDSTNDRDLSMSAILAISRLGGYIELVPIPNQIWSRYARPPTPPLNQLPNLTGMVKVTSISTGHHHVDIMALDTYRTSVESSSEWDGERDQGGPAAEIILASCGRSAGNEAHDICDGKESVTLWGITTVHSQPDEDPSFNVCVNHSHSIVIGQLGADSTVFCPDIVSDHWSKDVPGTLTNRSRGQDEASCSITAKAPFTSLRFSPRKTDDSLIAALDYNGGVTVLDSTKAVAFAEHRNKEGESDSSTPLLSILSGRELSLPTETRKSSVIFTSQIEWWRPPQSRATHLASFSVVRRKHRKTKTATTKSIIQLRNVGLCKGVSGNTITIPVRNSIPSNIALKGGRGRTVLLPASHHPLSESLLFVHYSDYQQKMNLSICGVSTILDPSQMITLLLERSDPEKALSVARRFGGAEHFGGNVMNECRIKLWEDQMDVKALRLVSDDKYVINEAVDLVGLNSQGQTLGGVRLDTLLEVYREGLHRCEQKLPTEQGDDKHWLSAKASQLKHTILSLGTFKLLIKHFMKASLHEEGSTDGSSRRFLNFQRVPMFEVAECAAANCDIGALTIIFARHRLSLRERMIILDRIPFSMDLALFQHLLPCHGDGDSTEGSFLPSTRPQVFMTSLEFFNHLAGAQLHGQQISCEEKVDVFTDDADRKIVLESLGSNDKTSLDECRPILKDDVASWYLQRTINLHKETGQISHLTNACEMGLIRLGLISLTRDGEYNDVDIPLHTLNKFSGKLYYLNLAAHLLGHILEDKLRELLSSSDSPAQILPSASTFFLSLPQFCSAGIADTISFMSQSDDVFSRSMLGEHVKSFMGSDQYFEPAFLSAATNADVISDRVGKDVVKMCISKITSVRSNNVKCRKQKNVNCDEPLATSCRLENALSTCLYFASLGNNTIPSAIRVIRDGNDLVNFVEQVFRSTILVVNDDWDLITDSLLQIIWSLFELLPFDGFLSEQAQQSEAKESDSRNGLIGLLYFKLVAVQLFHKWRCHDTIPRTLKAFFRSQLNREIVITSNDCKENISSAGYDIVAFVCGSFSVQVARGYDENLLFDFISDTEELDRRFFSGTIQSSGSLGRLLVASLLKRQSFETLRAVLKLQQKWFDEDHVCDVIRSFVVDQMSSDVSSIYGRDAAAVGLACMEVIGPLFPELRDVFEHQHRLFDAKNFASDTMNISNDVICKAFGVSHSNAVMIESLIQECPQSLLMGCEFWGDSGRSKNACVDALQYFSFQIEIVMSGNPITDSALVLPPMPGGLIMQLANILGVNSPFKTLLVKKIMLMGALRKSLVHAAVAICYSMLADAAFANDYTDSYRSELMGCVDAILLDRTYIDSFIKQDICIQTVKLISVSSTSSLDTLLETFYNLEYESLMTYWEQAPSEGVRGALHDSNFLERVANQARGLTATNDQDVSSLSGKSKNVFTNGGMGCLFHEIKEATSTDLLPLLSSFRGGIAPNASNLEVICRAVLSWISSAALMDQKSATDSNLPDYNIIVMIELVSCCLRELDNDTSFAIVNRAVKAFESLQQGSSLTITQIQPDHAIVERLNGRGYGWNASRRAAIMTKNQGYSEALAWAVSHFQDDDFDSPLYFLQNESAPRRIEKSMVENIKKLLVAMRASFRRPSTNHRPFLTDAKGDFNCDSFDNSSSQNDVETAAQTTSTTFSSSKTKGGSTGNSNGISSARDRAPPPPPSTVLTSPKIANTGGVEDSAILRKEEAKQLRSSPTLEETVSSVEGSIGSRSSIKKQVSRGGTTLGTQKLSLDERKKLALQGKRLLDLARAKNKKVIAPPSTITTTKSSKH</sequence>
<dbReference type="EMBL" id="JATAAI010000012">
    <property type="protein sequence ID" value="KAK1741909.1"/>
    <property type="molecule type" value="Genomic_DNA"/>
</dbReference>
<feature type="region of interest" description="Disordered" evidence="2">
    <location>
        <begin position="2122"/>
        <end position="2156"/>
    </location>
</feature>
<feature type="region of interest" description="Disordered" evidence="2">
    <location>
        <begin position="27"/>
        <end position="65"/>
    </location>
</feature>
<evidence type="ECO:0000259" key="3">
    <source>
        <dbReference type="Pfam" id="PF22562"/>
    </source>
</evidence>
<evidence type="ECO:0000313" key="4">
    <source>
        <dbReference type="EMBL" id="KAK1741909.1"/>
    </source>
</evidence>
<feature type="domain" description="UBA" evidence="3">
    <location>
        <begin position="1945"/>
        <end position="1991"/>
    </location>
</feature>
<organism evidence="4 5">
    <name type="scientific">Skeletonema marinoi</name>
    <dbReference type="NCBI Taxonomy" id="267567"/>
    <lineage>
        <taxon>Eukaryota</taxon>
        <taxon>Sar</taxon>
        <taxon>Stramenopiles</taxon>
        <taxon>Ochrophyta</taxon>
        <taxon>Bacillariophyta</taxon>
        <taxon>Coscinodiscophyceae</taxon>
        <taxon>Thalassiosirophycidae</taxon>
        <taxon>Thalassiosirales</taxon>
        <taxon>Skeletonemataceae</taxon>
        <taxon>Skeletonema</taxon>
        <taxon>Skeletonema marinoi-dohrnii complex</taxon>
    </lineage>
</organism>
<keyword evidence="5" id="KW-1185">Reference proteome</keyword>
<keyword evidence="1" id="KW-0175">Coiled coil</keyword>
<evidence type="ECO:0000313" key="5">
    <source>
        <dbReference type="Proteomes" id="UP001224775"/>
    </source>
</evidence>
<feature type="region of interest" description="Disordered" evidence="2">
    <location>
        <begin position="127"/>
        <end position="179"/>
    </location>
</feature>
<feature type="compositionally biased region" description="Low complexity" evidence="2">
    <location>
        <begin position="2135"/>
        <end position="2146"/>
    </location>
</feature>